<organism evidence="19 20">
    <name type="scientific">Procyon lotor papillomavirus 1</name>
    <dbReference type="NCBI Taxonomy" id="312349"/>
    <lineage>
        <taxon>Viruses</taxon>
        <taxon>Monodnaviria</taxon>
        <taxon>Shotokuvirae</taxon>
        <taxon>Cossaviricota</taxon>
        <taxon>Papovaviricetes</taxon>
        <taxon>Zurhausenvirales</taxon>
        <taxon>Papillomaviridae</taxon>
        <taxon>Firstpapillomavirinae</taxon>
        <taxon>Lambdapapillomavirus</taxon>
        <taxon>Lambdapapillomavirus 4</taxon>
    </lineage>
</organism>
<keyword evidence="5 15" id="KW-0235">DNA replication</keyword>
<comment type="similarity">
    <text evidence="15 16">Belongs to the papillomaviridae E1 protein family.</text>
</comment>
<dbReference type="KEGG" id="vg:3431411"/>
<dbReference type="GO" id="GO:0003677">
    <property type="term" value="F:DNA binding"/>
    <property type="evidence" value="ECO:0007669"/>
    <property type="project" value="UniProtKB-UniRule"/>
</dbReference>
<keyword evidence="15" id="KW-0832">Ubl conjugation</keyword>
<evidence type="ECO:0000256" key="4">
    <source>
        <dbReference type="ARBA" id="ARBA00022562"/>
    </source>
</evidence>
<comment type="catalytic activity">
    <reaction evidence="12 15">
        <text>Couples ATP hydrolysis with the unwinding of duplex DNA by translocating in the 3'-5' direction.</text>
        <dbReference type="EC" id="5.6.2.4"/>
    </reaction>
</comment>
<dbReference type="Proteomes" id="UP000129376">
    <property type="component" value="Segment"/>
</dbReference>
<dbReference type="HAMAP" id="MF_04000">
    <property type="entry name" value="PPV_E1"/>
    <property type="match status" value="1"/>
</dbReference>
<dbReference type="GO" id="GO:0005524">
    <property type="term" value="F:ATP binding"/>
    <property type="evidence" value="ECO:0007669"/>
    <property type="project" value="UniProtKB-UniRule"/>
</dbReference>
<evidence type="ECO:0000256" key="9">
    <source>
        <dbReference type="ARBA" id="ARBA00022840"/>
    </source>
</evidence>
<dbReference type="PIRSF" id="PIRSF003383">
    <property type="entry name" value="Rep_E1_papillomaV"/>
    <property type="match status" value="1"/>
</dbReference>
<proteinExistence type="inferred from homology"/>
<keyword evidence="2 15" id="KW-0244">Early protein</keyword>
<dbReference type="Pfam" id="PF00524">
    <property type="entry name" value="PPV_E1_N"/>
    <property type="match status" value="1"/>
</dbReference>
<comment type="PTM">
    <text evidence="15">Phosphorylated.</text>
</comment>
<keyword evidence="6 15" id="KW-0547">Nucleotide-binding</keyword>
<dbReference type="InterPro" id="IPR027417">
    <property type="entry name" value="P-loop_NTPase"/>
</dbReference>
<dbReference type="EMBL" id="AY763115">
    <property type="protein sequence ID" value="AAW88323.1"/>
    <property type="molecule type" value="Genomic_DNA"/>
</dbReference>
<dbReference type="InterPro" id="IPR046935">
    <property type="entry name" value="PPV_E1_DBD_sf"/>
</dbReference>
<keyword evidence="8 15" id="KW-0347">Helicase</keyword>
<dbReference type="OrthoDB" id="4795at10239"/>
<evidence type="ECO:0000256" key="7">
    <source>
        <dbReference type="ARBA" id="ARBA00022801"/>
    </source>
</evidence>
<sequence length="600" mass="68178">MVDKGTVDEESDWVLVEAECSDVEDDIEEFFDKSTSSSLADFVDNATVSECEGLSLELFRQQEADREEEHLLQLKRKYIRSPEKAVESLSPRLESISISPRKNKKAKKQLKWSNDSGLGVSQHEAGDSLNQREETQVELYGPGEGNGAEALFKSKNQRAVLFAKFKECFGLSFTDLTRNFKSDKTCTADWVVCGIYISEARAEAGKTLLQDHCEYVFVSQAACCALCLLSFKAQKNRETVLKLLKGIFGVRDCQLMAEPPRTRSAAAALYWYKRGMSNCAFTAGQLPEWIAKQTLLGHQLAAEKPFDLSQMVQWAYDNDLVEESEIAYQYALLGEEDENAAAFLNSNNQTKHVKDCAVMCRYYKKAERESMSMSEWIHRSCKHHKESELWREIVKFLRHQTVSFVSFIAAFKRFLRGVPKSNCIVIWGPPNTGKSLFCMTLLKFLKGRVISFVNSKSQFWLQPLADAKIGLLDDATRPCWDYFDAYMRNALDGNPICVDCKHKAPSQIKCPPLLITTNLNVMGDERWKYLRSRLSSFCFPTEFPFHDDGSPGFILNDESWASFFARFWTHLELSDPEDEGEDGGPSSSLRLCTRRTSQSL</sequence>
<dbReference type="RefSeq" id="YP_249600.1">
    <property type="nucleotide sequence ID" value="NC_007150.1"/>
</dbReference>
<dbReference type="PROSITE" id="PS51206">
    <property type="entry name" value="SF3_HELICASE_1"/>
    <property type="match status" value="1"/>
</dbReference>
<evidence type="ECO:0000256" key="14">
    <source>
        <dbReference type="ARBA" id="ARBA00093297"/>
    </source>
</evidence>
<evidence type="ECO:0000256" key="6">
    <source>
        <dbReference type="ARBA" id="ARBA00022741"/>
    </source>
</evidence>
<feature type="modified residue" description="Phosphoserine; by host" evidence="15">
    <location>
        <position position="81"/>
    </location>
</feature>
<dbReference type="Gene3D" id="1.10.10.510">
    <property type="entry name" value="Zinc finger, large T-antigen D1 domain"/>
    <property type="match status" value="1"/>
</dbReference>
<feature type="cross-link" description="Glycyl lysine isopeptide (Lys-Gly) (interchain with G-Cter in SUMO)" evidence="15">
    <location>
        <position position="509"/>
    </location>
</feature>
<comment type="PTM">
    <text evidence="15">Sumoylated.</text>
</comment>
<feature type="compositionally biased region" description="Low complexity" evidence="17">
    <location>
        <begin position="586"/>
        <end position="600"/>
    </location>
</feature>
<keyword evidence="11 15" id="KW-0413">Isomerase</keyword>
<dbReference type="Pfam" id="PF00519">
    <property type="entry name" value="PPV_E1_C"/>
    <property type="match status" value="1"/>
</dbReference>
<dbReference type="Pfam" id="PF20450">
    <property type="entry name" value="PPV_E1_DBD"/>
    <property type="match status" value="1"/>
</dbReference>
<evidence type="ECO:0000256" key="15">
    <source>
        <dbReference type="HAMAP-Rule" id="MF_04000"/>
    </source>
</evidence>
<feature type="region of interest" description="Disordered" evidence="17">
    <location>
        <begin position="106"/>
        <end position="127"/>
    </location>
</feature>
<evidence type="ECO:0000256" key="13">
    <source>
        <dbReference type="ARBA" id="ARBA00048988"/>
    </source>
</evidence>
<evidence type="ECO:0000256" key="10">
    <source>
        <dbReference type="ARBA" id="ARBA00023125"/>
    </source>
</evidence>
<evidence type="ECO:0000256" key="8">
    <source>
        <dbReference type="ARBA" id="ARBA00022806"/>
    </source>
</evidence>
<comment type="function">
    <text evidence="14 15">ATP-dependent DNA 3'-5' helicase required for initiation of viral DNA replication. It forms a complex with the viral E2 protein. The E1-E2 complex binds to the replication origin which contains binding sites for both proteins. During the initial step, a dimer of E1 interacts with a dimer of protein E2 leading to a complex that binds the viral origin of replication with high specificity. Then, a second dimer of E1 displaces the E2 dimer in an ATP-dependent manner to form the E1 tetramer. Following this, two E1 monomers are added to each half of the site, which results in the formation of two E1 trimers on the viral ori. Subsequently, two hexamers will be created. The double hexamer acts as a bi-directional helicase machinery and unwinds the viral DNA and then recruits the host DNA polymerase to start replication.</text>
</comment>
<feature type="region of interest" description="Disordered" evidence="17">
    <location>
        <begin position="575"/>
        <end position="600"/>
    </location>
</feature>
<evidence type="ECO:0000256" key="3">
    <source>
        <dbReference type="ARBA" id="ARBA00022553"/>
    </source>
</evidence>
<dbReference type="InterPro" id="IPR037102">
    <property type="entry name" value="Znf_lg_T-Ag_D1_dom_sf"/>
</dbReference>
<keyword evidence="15" id="KW-1017">Isopeptide bond</keyword>
<feature type="modified residue" description="Phosphoserine; by host" evidence="15">
    <location>
        <position position="90"/>
    </location>
</feature>
<comment type="function">
    <text evidence="16">ATP-dependent DNA helicase required for initiation of viral DNA replication. It forms a complex with the viral E2 protein. The E1-E2 complex binds to the replication origin which contains binding sites for both proteins.</text>
</comment>
<keyword evidence="3 15" id="KW-0597">Phosphoprotein</keyword>
<dbReference type="GO" id="GO:0006260">
    <property type="term" value="P:DNA replication"/>
    <property type="evidence" value="ECO:0007669"/>
    <property type="project" value="UniProtKB-UniRule"/>
</dbReference>
<keyword evidence="7 15" id="KW-0378">Hydrolase</keyword>
<dbReference type="InterPro" id="IPR016393">
    <property type="entry name" value="Rep_E1_papillomaV"/>
</dbReference>
<accession>Q4QW02</accession>
<comment type="catalytic activity">
    <reaction evidence="13 15 16">
        <text>ATP + H2O = ADP + phosphate + H(+)</text>
        <dbReference type="Rhea" id="RHEA:13065"/>
        <dbReference type="ChEBI" id="CHEBI:15377"/>
        <dbReference type="ChEBI" id="CHEBI:15378"/>
        <dbReference type="ChEBI" id="CHEBI:30616"/>
        <dbReference type="ChEBI" id="CHEBI:43474"/>
        <dbReference type="ChEBI" id="CHEBI:456216"/>
        <dbReference type="EC" id="5.6.2.4"/>
    </reaction>
</comment>
<keyword evidence="9 15" id="KW-0067">ATP-binding</keyword>
<evidence type="ECO:0000256" key="2">
    <source>
        <dbReference type="ARBA" id="ARBA00022518"/>
    </source>
</evidence>
<evidence type="ECO:0000256" key="11">
    <source>
        <dbReference type="ARBA" id="ARBA00023235"/>
    </source>
</evidence>
<dbReference type="InterPro" id="IPR001177">
    <property type="entry name" value="PPV_DNA_helicase_E1_C"/>
</dbReference>
<evidence type="ECO:0000313" key="20">
    <source>
        <dbReference type="Proteomes" id="UP000129376"/>
    </source>
</evidence>
<feature type="short sequence motif" description="Nuclear export signal" evidence="15">
    <location>
        <begin position="89"/>
        <end position="98"/>
    </location>
</feature>
<dbReference type="SUPFAM" id="SSF52540">
    <property type="entry name" value="P-loop containing nucleoside triphosphate hydrolases"/>
    <property type="match status" value="1"/>
</dbReference>
<keyword evidence="20" id="KW-1185">Reference proteome</keyword>
<feature type="binding site" evidence="15">
    <location>
        <begin position="428"/>
        <end position="435"/>
    </location>
    <ligand>
        <name>ATP</name>
        <dbReference type="ChEBI" id="CHEBI:30616"/>
    </ligand>
</feature>
<protein>
    <recommendedName>
        <fullName evidence="15 16">Replication protein E1</fullName>
        <ecNumber evidence="15 16">5.6.2.4</ecNumber>
    </recommendedName>
    <alternativeName>
        <fullName evidence="15">ATP-dependent helicase E1</fullName>
    </alternativeName>
    <alternativeName>
        <fullName evidence="15">DNA 3'-5' helicase E1</fullName>
    </alternativeName>
</protein>
<evidence type="ECO:0000256" key="12">
    <source>
        <dbReference type="ARBA" id="ARBA00034617"/>
    </source>
</evidence>
<feature type="domain" description="SF3 helicase" evidence="18">
    <location>
        <begin position="402"/>
        <end position="552"/>
    </location>
</feature>
<comment type="subunit">
    <text evidence="15">Can form hexamers. Interacts with E2 protein; this interaction increases E1 DNA binding specificity. Interacts with host DNA polymerase subunit POLA2. Interacts with host single stranded DNA-binding protein RPA1. Interacts with host TOP1; this interaction stimulates the enzymatic activity of TOP1.</text>
</comment>
<dbReference type="InterPro" id="IPR046832">
    <property type="entry name" value="PPV_E1_DBD"/>
</dbReference>
<dbReference type="EC" id="5.6.2.4" evidence="15 16"/>
<evidence type="ECO:0000313" key="19">
    <source>
        <dbReference type="EMBL" id="AAW88323.1"/>
    </source>
</evidence>
<evidence type="ECO:0000256" key="5">
    <source>
        <dbReference type="ARBA" id="ARBA00022705"/>
    </source>
</evidence>
<evidence type="ECO:0000259" key="18">
    <source>
        <dbReference type="PROSITE" id="PS51206"/>
    </source>
</evidence>
<keyword evidence="10 15" id="KW-0238">DNA-binding</keyword>
<dbReference type="InterPro" id="IPR014015">
    <property type="entry name" value="Helicase_SF3_DNA-vir"/>
</dbReference>
<dbReference type="InterPro" id="IPR014000">
    <property type="entry name" value="PPV_DNA_helicase_E1_N"/>
</dbReference>
<name>Q4QW02_9PAPI</name>
<dbReference type="GO" id="GO:0043138">
    <property type="term" value="F:3'-5' DNA helicase activity"/>
    <property type="evidence" value="ECO:0007669"/>
    <property type="project" value="UniProtKB-UniRule"/>
</dbReference>
<dbReference type="GeneID" id="3431411"/>
<dbReference type="Gene3D" id="3.40.1310.10">
    <property type="match status" value="1"/>
</dbReference>
<feature type="short sequence motif" description="Nuclear localization signal" evidence="15">
    <location>
        <begin position="75"/>
        <end position="77"/>
    </location>
</feature>
<evidence type="ECO:0000256" key="16">
    <source>
        <dbReference type="PIRNR" id="PIRNR003383"/>
    </source>
</evidence>
<dbReference type="Gene3D" id="3.40.50.300">
    <property type="entry name" value="P-loop containing nucleotide triphosphate hydrolases"/>
    <property type="match status" value="1"/>
</dbReference>
<gene>
    <name evidence="15 19" type="primary">E1</name>
</gene>
<dbReference type="GO" id="GO:0042025">
    <property type="term" value="C:host cell nucleus"/>
    <property type="evidence" value="ECO:0007669"/>
    <property type="project" value="UniProtKB-SubCell"/>
</dbReference>
<comment type="caution">
    <text evidence="15">Lacks conserved residue(s) required for the propagation of feature annotation.</text>
</comment>
<dbReference type="SUPFAM" id="SSF55464">
    <property type="entry name" value="Origin of replication-binding domain, RBD-like"/>
    <property type="match status" value="1"/>
</dbReference>
<evidence type="ECO:0000256" key="17">
    <source>
        <dbReference type="SAM" id="MobiDB-lite"/>
    </source>
</evidence>
<reference evidence="19 20" key="1">
    <citation type="journal article" date="2005" name="J. Gen. Virol.">
        <title>Isolation and cloning of the raccoon (Procyon lotor) papillomavirus type 1 by using degenerate papillomavirus-specific primers.</title>
        <authorList>
            <person name="Rector A."/>
            <person name="Van Doorslaer K."/>
            <person name="Bertelsen M."/>
            <person name="Barker I.K."/>
            <person name="Olberg R.A."/>
            <person name="Lemey P."/>
            <person name="Sundberg J.P."/>
            <person name="Van Ranst M."/>
        </authorList>
    </citation>
    <scope>NUCLEOTIDE SEQUENCE [LARGE SCALE GENOMIC DNA]</scope>
    <source>
        <strain evidence="19">Z146-02</strain>
    </source>
</reference>
<comment type="subcellular location">
    <subcellularLocation>
        <location evidence="1 15">Host nucleus</location>
    </subcellularLocation>
</comment>
<evidence type="ECO:0000256" key="1">
    <source>
        <dbReference type="ARBA" id="ARBA00004147"/>
    </source>
</evidence>
<keyword evidence="4 15" id="KW-1048">Host nucleus</keyword>
<dbReference type="GO" id="GO:0016887">
    <property type="term" value="F:ATP hydrolysis activity"/>
    <property type="evidence" value="ECO:0007669"/>
    <property type="project" value="RHEA"/>
</dbReference>